<keyword evidence="1" id="KW-0472">Membrane</keyword>
<keyword evidence="1" id="KW-0812">Transmembrane</keyword>
<reference evidence="2 3" key="1">
    <citation type="submission" date="2017-02" db="EMBL/GenBank/DDBJ databases">
        <authorList>
            <person name="Peterson S.W."/>
        </authorList>
    </citation>
    <scope>NUCLEOTIDE SEQUENCE [LARGE SCALE GENOMIC DNA]</scope>
    <source>
        <strain evidence="2 3">ATCC 49788</strain>
    </source>
</reference>
<keyword evidence="3" id="KW-1185">Reference proteome</keyword>
<evidence type="ECO:0000313" key="2">
    <source>
        <dbReference type="EMBL" id="SKA69880.1"/>
    </source>
</evidence>
<dbReference type="RefSeq" id="WP_159448557.1">
    <property type="nucleotide sequence ID" value="NZ_FUYB01000002.1"/>
</dbReference>
<dbReference type="OrthoDB" id="9795854at2"/>
<evidence type="ECO:0000256" key="1">
    <source>
        <dbReference type="SAM" id="Phobius"/>
    </source>
</evidence>
<dbReference type="PANTHER" id="PTHR35867:SF1">
    <property type="entry name" value="PROTEIN RSEC"/>
    <property type="match status" value="1"/>
</dbReference>
<accession>A0A1T4VXY9</accession>
<feature type="transmembrane region" description="Helical" evidence="1">
    <location>
        <begin position="82"/>
        <end position="106"/>
    </location>
</feature>
<keyword evidence="1" id="KW-1133">Transmembrane helix</keyword>
<dbReference type="EMBL" id="FUYB01000002">
    <property type="protein sequence ID" value="SKA69880.1"/>
    <property type="molecule type" value="Genomic_DNA"/>
</dbReference>
<name>A0A1T4VXY9_9GAMM</name>
<feature type="transmembrane region" description="Helical" evidence="1">
    <location>
        <begin position="112"/>
        <end position="133"/>
    </location>
</feature>
<dbReference type="AlphaFoldDB" id="A0A1T4VXY9"/>
<dbReference type="InterPro" id="IPR026268">
    <property type="entry name" value="RseC"/>
</dbReference>
<dbReference type="InterPro" id="IPR007359">
    <property type="entry name" value="SigmaE_reg_RseC_MucC"/>
</dbReference>
<dbReference type="PIRSF" id="PIRSF004923">
    <property type="entry name" value="RseC"/>
    <property type="match status" value="1"/>
</dbReference>
<dbReference type="Pfam" id="PF04246">
    <property type="entry name" value="RseC_MucC"/>
    <property type="match status" value="1"/>
</dbReference>
<dbReference type="Proteomes" id="UP000190460">
    <property type="component" value="Unassembled WGS sequence"/>
</dbReference>
<evidence type="ECO:0000313" key="3">
    <source>
        <dbReference type="Proteomes" id="UP000190460"/>
    </source>
</evidence>
<protein>
    <submittedName>
        <fullName evidence="2">Positive regulator of sigma(E), RseC/MucC</fullName>
    </submittedName>
</protein>
<proteinExistence type="predicted"/>
<gene>
    <name evidence="2" type="ORF">SAMN02745130_00614</name>
</gene>
<sequence length="164" mass="17627">MIEQTAKVVSTQHGHAWVLPLNLTNCNTCSNKTGLGCSNALSFLTSSKAKSEPIYVQNPLHAKPGEAVVIGTQGNTLVMYSLLAYLLPLVSMLVFAILGGQVFQVLNLPHEAGATLAGVAGLISGFKVANWLAKRMHHANETMHPVILRHTEHYIYPANTVSQA</sequence>
<organism evidence="2 3">
    <name type="scientific">Thiothrix eikelboomii</name>
    <dbReference type="NCBI Taxonomy" id="92487"/>
    <lineage>
        <taxon>Bacteria</taxon>
        <taxon>Pseudomonadati</taxon>
        <taxon>Pseudomonadota</taxon>
        <taxon>Gammaproteobacteria</taxon>
        <taxon>Thiotrichales</taxon>
        <taxon>Thiotrichaceae</taxon>
        <taxon>Thiothrix</taxon>
    </lineage>
</organism>
<dbReference type="PANTHER" id="PTHR35867">
    <property type="entry name" value="PROTEIN RSEC"/>
    <property type="match status" value="1"/>
</dbReference>
<dbReference type="STRING" id="92487.SAMN02745130_00614"/>